<reference evidence="5" key="3">
    <citation type="journal article" date="2019" name="Int. J. Syst. Evol. Microbiol.">
        <title>The Global Catalogue of Microorganisms (GCM) 10K type strain sequencing project: providing services to taxonomists for standard genome sequencing and annotation.</title>
        <authorList>
            <consortium name="The Broad Institute Genomics Platform"/>
            <consortium name="The Broad Institute Genome Sequencing Center for Infectious Disease"/>
            <person name="Wu L."/>
            <person name="Ma J."/>
        </authorList>
    </citation>
    <scope>NUCLEOTIDE SEQUENCE [LARGE SCALE GENOMIC DNA]</scope>
    <source>
        <strain evidence="5">KCTC 62575</strain>
    </source>
</reference>
<dbReference type="EMBL" id="JBHRSF010000044">
    <property type="protein sequence ID" value="MFC2995964.1"/>
    <property type="molecule type" value="Genomic_DNA"/>
</dbReference>
<dbReference type="Proteomes" id="UP000240957">
    <property type="component" value="Unassembled WGS sequence"/>
</dbReference>
<name>A0A371YR60_9GAMM</name>
<dbReference type="EMBL" id="PYIX02000011">
    <property type="protein sequence ID" value="RFC83949.1"/>
    <property type="molecule type" value="Genomic_DNA"/>
</dbReference>
<gene>
    <name evidence="2" type="ORF">ACFODO_11905</name>
    <name evidence="3" type="ORF">C9E89_008730</name>
</gene>
<evidence type="ECO:0000259" key="1">
    <source>
        <dbReference type="Pfam" id="PF12323"/>
    </source>
</evidence>
<dbReference type="InterPro" id="IPR021027">
    <property type="entry name" value="Transposase_put_HTH"/>
</dbReference>
<evidence type="ECO:0000313" key="2">
    <source>
        <dbReference type="EMBL" id="MFC2995964.1"/>
    </source>
</evidence>
<dbReference type="OrthoDB" id="1551477at2"/>
<proteinExistence type="predicted"/>
<dbReference type="RefSeq" id="WP_107007936.1">
    <property type="nucleotide sequence ID" value="NZ_JBHRSF010000044.1"/>
</dbReference>
<reference evidence="3 4" key="2">
    <citation type="submission" date="2018-08" db="EMBL/GenBank/DDBJ databases">
        <title>The draft genome of Acinetobacter sichuanensis strain WCHAc060041.</title>
        <authorList>
            <person name="Qin J."/>
            <person name="Feng Y."/>
            <person name="Zong Z."/>
        </authorList>
    </citation>
    <scope>NUCLEOTIDE SEQUENCE [LARGE SCALE GENOMIC DNA]</scope>
    <source>
        <strain evidence="3 4">WCHAc060041</strain>
    </source>
</reference>
<organism evidence="3 4">
    <name type="scientific">Acinetobacter sichuanensis</name>
    <dbReference type="NCBI Taxonomy" id="2136183"/>
    <lineage>
        <taxon>Bacteria</taxon>
        <taxon>Pseudomonadati</taxon>
        <taxon>Pseudomonadota</taxon>
        <taxon>Gammaproteobacteria</taxon>
        <taxon>Moraxellales</taxon>
        <taxon>Moraxellaceae</taxon>
        <taxon>Acinetobacter</taxon>
    </lineage>
</organism>
<protein>
    <submittedName>
        <fullName evidence="2">Helix-turn-helix domain-containing protein</fullName>
    </submittedName>
</protein>
<evidence type="ECO:0000313" key="3">
    <source>
        <dbReference type="EMBL" id="RFC83949.1"/>
    </source>
</evidence>
<comment type="caution">
    <text evidence="3">The sequence shown here is derived from an EMBL/GenBank/DDBJ whole genome shotgun (WGS) entry which is preliminary data.</text>
</comment>
<evidence type="ECO:0000313" key="5">
    <source>
        <dbReference type="Proteomes" id="UP001595455"/>
    </source>
</evidence>
<reference evidence="2" key="4">
    <citation type="submission" date="2024-09" db="EMBL/GenBank/DDBJ databases">
        <authorList>
            <person name="Sun Q."/>
            <person name="Mori K."/>
        </authorList>
    </citation>
    <scope>NUCLEOTIDE SEQUENCE</scope>
    <source>
        <strain evidence="2">KCTC 62575</strain>
    </source>
</reference>
<dbReference type="AlphaFoldDB" id="A0A371YR60"/>
<evidence type="ECO:0000313" key="4">
    <source>
        <dbReference type="Proteomes" id="UP000240957"/>
    </source>
</evidence>
<accession>A0A371YR60</accession>
<dbReference type="Pfam" id="PF12323">
    <property type="entry name" value="HTH_OrfB_IS605"/>
    <property type="match status" value="1"/>
</dbReference>
<keyword evidence="5" id="KW-1185">Reference proteome</keyword>
<reference evidence="2" key="1">
    <citation type="journal article" date="2014" name="Int. J. Syst. Evol. Microbiol.">
        <title>Complete genome of a new Firmicutes species belonging to the dominant human colonic microbiota ('Ruminococcus bicirculans') reveals two chromosomes and a selective capacity to utilize plant glucans.</title>
        <authorList>
            <consortium name="NISC Comparative Sequencing Program"/>
            <person name="Wegmann U."/>
            <person name="Louis P."/>
            <person name="Goesmann A."/>
            <person name="Henrissat B."/>
            <person name="Duncan S.H."/>
            <person name="Flint H.J."/>
        </authorList>
    </citation>
    <scope>NUCLEOTIDE SEQUENCE</scope>
    <source>
        <strain evidence="2">KCTC 62575</strain>
    </source>
</reference>
<dbReference type="Proteomes" id="UP001595455">
    <property type="component" value="Unassembled WGS sequence"/>
</dbReference>
<sequence length="32" mass="3835">MALDECHIYPNSEQSVLIEKYFGYAWFTYNAM</sequence>
<feature type="domain" description="Transposase putative helix-turn-helix" evidence="1">
    <location>
        <begin position="7"/>
        <end position="31"/>
    </location>
</feature>